<feature type="domain" description="Knr4/Smi1-like" evidence="1">
    <location>
        <begin position="157"/>
        <end position="300"/>
    </location>
</feature>
<dbReference type="Proteomes" id="UP000548476">
    <property type="component" value="Unassembled WGS sequence"/>
</dbReference>
<comment type="caution">
    <text evidence="2">The sequence shown here is derived from an EMBL/GenBank/DDBJ whole genome shotgun (WGS) entry which is preliminary data.</text>
</comment>
<dbReference type="InterPro" id="IPR051873">
    <property type="entry name" value="KNR4/SMI1_regulator"/>
</dbReference>
<dbReference type="Pfam" id="PF09346">
    <property type="entry name" value="SMI1_KNR4"/>
    <property type="match status" value="1"/>
</dbReference>
<evidence type="ECO:0000259" key="1">
    <source>
        <dbReference type="SMART" id="SM00860"/>
    </source>
</evidence>
<keyword evidence="3" id="KW-1185">Reference proteome</keyword>
<gene>
    <name evidence="2" type="ORF">HNR73_003470</name>
</gene>
<dbReference type="EMBL" id="JACHGT010000007">
    <property type="protein sequence ID" value="MBB6035606.1"/>
    <property type="molecule type" value="Genomic_DNA"/>
</dbReference>
<dbReference type="PANTHER" id="PTHR47432">
    <property type="entry name" value="CELL WALL ASSEMBLY REGULATOR SMI1"/>
    <property type="match status" value="1"/>
</dbReference>
<name>A0A841FHB4_9ACTN</name>
<dbReference type="PANTHER" id="PTHR47432:SF1">
    <property type="entry name" value="CELL WALL ASSEMBLY REGULATOR SMI1"/>
    <property type="match status" value="1"/>
</dbReference>
<dbReference type="InterPro" id="IPR018958">
    <property type="entry name" value="Knr4/Smi1-like_dom"/>
</dbReference>
<organism evidence="2 3">
    <name type="scientific">Phytomonospora endophytica</name>
    <dbReference type="NCBI Taxonomy" id="714109"/>
    <lineage>
        <taxon>Bacteria</taxon>
        <taxon>Bacillati</taxon>
        <taxon>Actinomycetota</taxon>
        <taxon>Actinomycetes</taxon>
        <taxon>Micromonosporales</taxon>
        <taxon>Micromonosporaceae</taxon>
        <taxon>Phytomonospora</taxon>
    </lineage>
</organism>
<dbReference type="AlphaFoldDB" id="A0A841FHB4"/>
<dbReference type="SMART" id="SM00860">
    <property type="entry name" value="SMI1_KNR4"/>
    <property type="match status" value="1"/>
</dbReference>
<evidence type="ECO:0000313" key="2">
    <source>
        <dbReference type="EMBL" id="MBB6035606.1"/>
    </source>
</evidence>
<sequence length="518" mass="55496">MPEPTTAERALIAKVAGEGHALVQAVHRRGAMSLKAFSRSGRPATAGAFFGEIAAVAQALCEPNDDRVLILEVNRTETGYRLSHTFALRDISPAEVLLDPEHRYPNHPSPGMPRPEGIDVTDRPTDPAVLAEVRALVGEYIALYTSIKGTAPDFGEPLTEAEILAAETAMGLRLPEDVRALYRCVHSDSHEHGLLGAQSLLPLDSVVHGYVSEGPGTSPADERPFPVNAVVFDADPPGVVRRVSRSDWWVTVATDMGGNSCAIDLDPAAEGTRGQLIEFGRDFHGPVGLVAASVTEVLRQVVTALRAGAYEKDEEPGSTYLILDERVGRSTEAGYRPANRVGPDSTASVVERLTDPLTAQLLYLNDAEMIELAALTPLANLRALSINRAARVTTPLPHELPVESLRLSAADADLALLSGHPDLWQLELAGLTAPVAVEALAALPALSALDLSEVDVDDVEALADLTGLRVLTLNAAQWSRLREADRVPPHLAAARMAGRCFLDEAVTWREWLTGKTSE</sequence>
<protein>
    <submittedName>
        <fullName evidence="2">Cell wall assembly regulator SMI1</fullName>
    </submittedName>
</protein>
<dbReference type="SUPFAM" id="SSF160631">
    <property type="entry name" value="SMI1/KNR4-like"/>
    <property type="match status" value="1"/>
</dbReference>
<dbReference type="Gene3D" id="3.80.10.10">
    <property type="entry name" value="Ribonuclease Inhibitor"/>
    <property type="match status" value="1"/>
</dbReference>
<proteinExistence type="predicted"/>
<evidence type="ECO:0000313" key="3">
    <source>
        <dbReference type="Proteomes" id="UP000548476"/>
    </source>
</evidence>
<accession>A0A841FHB4</accession>
<dbReference type="InterPro" id="IPR032675">
    <property type="entry name" value="LRR_dom_sf"/>
</dbReference>
<reference evidence="2 3" key="1">
    <citation type="submission" date="2020-08" db="EMBL/GenBank/DDBJ databases">
        <title>Genomic Encyclopedia of Type Strains, Phase IV (KMG-IV): sequencing the most valuable type-strain genomes for metagenomic binning, comparative biology and taxonomic classification.</title>
        <authorList>
            <person name="Goeker M."/>
        </authorList>
    </citation>
    <scope>NUCLEOTIDE SEQUENCE [LARGE SCALE GENOMIC DNA]</scope>
    <source>
        <strain evidence="2 3">YIM 65646</strain>
    </source>
</reference>
<dbReference type="RefSeq" id="WP_184788484.1">
    <property type="nucleotide sequence ID" value="NZ_BONT01000083.1"/>
</dbReference>
<dbReference type="InterPro" id="IPR037883">
    <property type="entry name" value="Knr4/Smi1-like_sf"/>
</dbReference>